<evidence type="ECO:0000256" key="1">
    <source>
        <dbReference type="SAM" id="MobiDB-lite"/>
    </source>
</evidence>
<gene>
    <name evidence="3" type="ORF">GALL_274670</name>
</gene>
<evidence type="ECO:0000313" key="3">
    <source>
        <dbReference type="EMBL" id="OIQ90616.1"/>
    </source>
</evidence>
<sequence length="269" mass="29461">MPAGSAGSREVLLRDRSAGRHRVPVQDNRPFAVESQARTRQYGECDPHALVTGELMAVRVDLNISLDGFATTTDQTPENTFGDDWSRLVDAYVATRTFRERVLHDTSGEGTTGVDDDYARSYFAEVGAEIMGAGMFGLHTVTDDPAWRGWWGDEPPFRVPVFVLTHSAPRPSIEMIGGTTFHFLSATPHEALDRAREAAAGKDVRVGGGATVVRDFLTAGLVDELHVAIAPILLGRGIRLWDDLRGLESHYDVTAETAESGTIHLTFRR</sequence>
<proteinExistence type="predicted"/>
<dbReference type="Gene3D" id="3.40.430.10">
    <property type="entry name" value="Dihydrofolate Reductase, subunit A"/>
    <property type="match status" value="1"/>
</dbReference>
<dbReference type="GO" id="GO:0009231">
    <property type="term" value="P:riboflavin biosynthetic process"/>
    <property type="evidence" value="ECO:0007669"/>
    <property type="project" value="InterPro"/>
</dbReference>
<feature type="region of interest" description="Disordered" evidence="1">
    <location>
        <begin position="1"/>
        <end position="20"/>
    </location>
</feature>
<dbReference type="InterPro" id="IPR050765">
    <property type="entry name" value="Riboflavin_Biosynth_HTPR"/>
</dbReference>
<organism evidence="3">
    <name type="scientific">mine drainage metagenome</name>
    <dbReference type="NCBI Taxonomy" id="410659"/>
    <lineage>
        <taxon>unclassified sequences</taxon>
        <taxon>metagenomes</taxon>
        <taxon>ecological metagenomes</taxon>
    </lineage>
</organism>
<dbReference type="PANTHER" id="PTHR38011:SF12">
    <property type="entry name" value="BIFUNCTIONAL DEAMINASE-REDUCTASE DOMAIN PROTEIN"/>
    <property type="match status" value="1"/>
</dbReference>
<dbReference type="Pfam" id="PF01872">
    <property type="entry name" value="RibD_C"/>
    <property type="match status" value="1"/>
</dbReference>
<dbReference type="InterPro" id="IPR024072">
    <property type="entry name" value="DHFR-like_dom_sf"/>
</dbReference>
<dbReference type="AlphaFoldDB" id="A0A1J5R3Q4"/>
<dbReference type="GO" id="GO:0008703">
    <property type="term" value="F:5-amino-6-(5-phosphoribosylamino)uracil reductase activity"/>
    <property type="evidence" value="ECO:0007669"/>
    <property type="project" value="InterPro"/>
</dbReference>
<comment type="caution">
    <text evidence="3">The sequence shown here is derived from an EMBL/GenBank/DDBJ whole genome shotgun (WGS) entry which is preliminary data.</text>
</comment>
<dbReference type="EMBL" id="MLJW01000285">
    <property type="protein sequence ID" value="OIQ90616.1"/>
    <property type="molecule type" value="Genomic_DNA"/>
</dbReference>
<dbReference type="SUPFAM" id="SSF53597">
    <property type="entry name" value="Dihydrofolate reductase-like"/>
    <property type="match status" value="1"/>
</dbReference>
<evidence type="ECO:0000259" key="2">
    <source>
        <dbReference type="Pfam" id="PF01872"/>
    </source>
</evidence>
<dbReference type="InterPro" id="IPR002734">
    <property type="entry name" value="RibDG_C"/>
</dbReference>
<protein>
    <recommendedName>
        <fullName evidence="2">Bacterial bifunctional deaminase-reductase C-terminal domain-containing protein</fullName>
    </recommendedName>
</protein>
<name>A0A1J5R3Q4_9ZZZZ</name>
<feature type="domain" description="Bacterial bifunctional deaminase-reductase C-terminal" evidence="2">
    <location>
        <begin position="58"/>
        <end position="244"/>
    </location>
</feature>
<dbReference type="PANTHER" id="PTHR38011">
    <property type="entry name" value="DIHYDROFOLATE REDUCTASE FAMILY PROTEIN (AFU_ORTHOLOGUE AFUA_8G06820)"/>
    <property type="match status" value="1"/>
</dbReference>
<accession>A0A1J5R3Q4</accession>
<reference evidence="3" key="1">
    <citation type="submission" date="2016-10" db="EMBL/GenBank/DDBJ databases">
        <title>Sequence of Gallionella enrichment culture.</title>
        <authorList>
            <person name="Poehlein A."/>
            <person name="Muehling M."/>
            <person name="Daniel R."/>
        </authorList>
    </citation>
    <scope>NUCLEOTIDE SEQUENCE</scope>
</reference>